<accession>E9S7K2</accession>
<dbReference type="STRING" id="246199.CUS_4927"/>
<protein>
    <submittedName>
        <fullName evidence="1">Uncharacterized protein</fullName>
    </submittedName>
</protein>
<name>E9S7K2_RUMAL</name>
<dbReference type="AlphaFoldDB" id="E9S7K2"/>
<proteinExistence type="predicted"/>
<comment type="caution">
    <text evidence="1">The sequence shown here is derived from an EMBL/GenBank/DDBJ whole genome shotgun (WGS) entry which is preliminary data.</text>
</comment>
<reference evidence="1 2" key="1">
    <citation type="submission" date="2011-02" db="EMBL/GenBank/DDBJ databases">
        <authorList>
            <person name="Nelson K.E."/>
            <person name="Sutton G."/>
            <person name="Torralba M."/>
            <person name="Durkin S."/>
            <person name="Harkins D."/>
            <person name="Montgomery R."/>
            <person name="Ziemer C."/>
            <person name="Klaassens E."/>
            <person name="Ocuiv P."/>
            <person name="Morrison M."/>
        </authorList>
    </citation>
    <scope>NUCLEOTIDE SEQUENCE [LARGE SCALE GENOMIC DNA]</scope>
    <source>
        <strain evidence="1 2">8</strain>
    </source>
</reference>
<keyword evidence="2" id="KW-1185">Reference proteome</keyword>
<dbReference type="EMBL" id="ADKM02000012">
    <property type="protein sequence ID" value="EGC04733.1"/>
    <property type="molecule type" value="Genomic_DNA"/>
</dbReference>
<organism evidence="1 2">
    <name type="scientific">Ruminococcus albus 8</name>
    <dbReference type="NCBI Taxonomy" id="246199"/>
    <lineage>
        <taxon>Bacteria</taxon>
        <taxon>Bacillati</taxon>
        <taxon>Bacillota</taxon>
        <taxon>Clostridia</taxon>
        <taxon>Eubacteriales</taxon>
        <taxon>Oscillospiraceae</taxon>
        <taxon>Ruminococcus</taxon>
    </lineage>
</organism>
<evidence type="ECO:0000313" key="1">
    <source>
        <dbReference type="EMBL" id="EGC04733.1"/>
    </source>
</evidence>
<evidence type="ECO:0000313" key="2">
    <source>
        <dbReference type="Proteomes" id="UP000004259"/>
    </source>
</evidence>
<gene>
    <name evidence="1" type="ORF">CUS_4927</name>
</gene>
<dbReference type="Proteomes" id="UP000004259">
    <property type="component" value="Unassembled WGS sequence"/>
</dbReference>
<sequence length="62" mass="7018">MATAHSQTLYRNEIITENSTSAGVLFLRFLCRHLLTNPAESGIINVVCFLIFTDRKGNVYEQ</sequence>